<evidence type="ECO:0000313" key="5">
    <source>
        <dbReference type="Proteomes" id="UP000235658"/>
    </source>
</evidence>
<feature type="compositionally biased region" description="Low complexity" evidence="2">
    <location>
        <begin position="220"/>
        <end position="235"/>
    </location>
</feature>
<evidence type="ECO:0000259" key="3">
    <source>
        <dbReference type="Pfam" id="PF18938"/>
    </source>
</evidence>
<dbReference type="Pfam" id="PF07554">
    <property type="entry name" value="FIVAR"/>
    <property type="match status" value="1"/>
</dbReference>
<accession>A0A2N6UHJ6</accession>
<comment type="caution">
    <text evidence="4">The sequence shown here is derived from an EMBL/GenBank/DDBJ whole genome shotgun (WGS) entry which is preliminary data.</text>
</comment>
<dbReference type="InterPro" id="IPR009063">
    <property type="entry name" value="Ig/albumin-bd_sf"/>
</dbReference>
<dbReference type="Gene3D" id="1.20.5.420">
    <property type="entry name" value="Immunoglobulin FC, subunit C"/>
    <property type="match status" value="1"/>
</dbReference>
<feature type="compositionally biased region" description="Basic and acidic residues" evidence="2">
    <location>
        <begin position="201"/>
        <end position="217"/>
    </location>
</feature>
<proteinExistence type="predicted"/>
<feature type="compositionally biased region" description="Low complexity" evidence="2">
    <location>
        <begin position="29"/>
        <end position="40"/>
    </location>
</feature>
<feature type="non-terminal residue" evidence="4">
    <location>
        <position position="1"/>
    </location>
</feature>
<feature type="compositionally biased region" description="Basic and acidic residues" evidence="2">
    <location>
        <begin position="41"/>
        <end position="110"/>
    </location>
</feature>
<dbReference type="Pfam" id="PF18938">
    <property type="entry name" value="aRib"/>
    <property type="match status" value="3"/>
</dbReference>
<gene>
    <name evidence="4" type="ORF">CJ192_08305</name>
</gene>
<feature type="domain" description="Atypical Rib" evidence="3">
    <location>
        <begin position="1"/>
        <end position="59"/>
    </location>
</feature>
<name>A0A2N6UHJ6_9FIRM</name>
<feature type="domain" description="Atypical Rib" evidence="3">
    <location>
        <begin position="145"/>
        <end position="215"/>
    </location>
</feature>
<feature type="region of interest" description="Disordered" evidence="2">
    <location>
        <begin position="1"/>
        <end position="165"/>
    </location>
</feature>
<evidence type="ECO:0000256" key="1">
    <source>
        <dbReference type="ARBA" id="ARBA00022729"/>
    </source>
</evidence>
<dbReference type="Gene3D" id="3.10.20.890">
    <property type="match status" value="3"/>
</dbReference>
<dbReference type="AlphaFoldDB" id="A0A2N6UHJ6"/>
<dbReference type="SUPFAM" id="SSF46997">
    <property type="entry name" value="Bacterial immunoglobulin/albumin-binding domains"/>
    <property type="match status" value="1"/>
</dbReference>
<dbReference type="EMBL" id="PNHP01000006">
    <property type="protein sequence ID" value="PMC80964.1"/>
    <property type="molecule type" value="Genomic_DNA"/>
</dbReference>
<evidence type="ECO:0000313" key="4">
    <source>
        <dbReference type="EMBL" id="PMC80964.1"/>
    </source>
</evidence>
<dbReference type="Proteomes" id="UP000235658">
    <property type="component" value="Unassembled WGS sequence"/>
</dbReference>
<feature type="region of interest" description="Disordered" evidence="2">
    <location>
        <begin position="181"/>
        <end position="245"/>
    </location>
</feature>
<dbReference type="InterPro" id="IPR044024">
    <property type="entry name" value="aRib"/>
</dbReference>
<feature type="domain" description="Atypical Rib" evidence="3">
    <location>
        <begin position="233"/>
        <end position="297"/>
    </location>
</feature>
<reference evidence="4 5" key="1">
    <citation type="submission" date="2017-09" db="EMBL/GenBank/DDBJ databases">
        <title>Bacterial strain isolated from the female urinary microbiota.</title>
        <authorList>
            <person name="Thomas-White K."/>
            <person name="Kumar N."/>
            <person name="Forster S."/>
            <person name="Putonti C."/>
            <person name="Lawley T."/>
            <person name="Wolfe A.J."/>
        </authorList>
    </citation>
    <scope>NUCLEOTIDE SEQUENCE [LARGE SCALE GENOMIC DNA]</scope>
    <source>
        <strain evidence="4 5">UMB0204</strain>
    </source>
</reference>
<evidence type="ECO:0000256" key="2">
    <source>
        <dbReference type="SAM" id="MobiDB-lite"/>
    </source>
</evidence>
<feature type="compositionally biased region" description="Basic and acidic residues" evidence="2">
    <location>
        <begin position="155"/>
        <end position="165"/>
    </location>
</feature>
<feature type="compositionally biased region" description="Basic and acidic residues" evidence="2">
    <location>
        <begin position="7"/>
        <end position="18"/>
    </location>
</feature>
<protein>
    <recommendedName>
        <fullName evidence="3">Atypical Rib domain-containing protein</fullName>
    </recommendedName>
</protein>
<feature type="compositionally biased region" description="Basic and acidic residues" evidence="2">
    <location>
        <begin position="118"/>
        <end position="143"/>
    </location>
</feature>
<keyword evidence="1" id="KW-0732">Signal</keyword>
<organism evidence="4 5">
    <name type="scientific">Anaerococcus hydrogenalis</name>
    <dbReference type="NCBI Taxonomy" id="33029"/>
    <lineage>
        <taxon>Bacteria</taxon>
        <taxon>Bacillati</taxon>
        <taxon>Bacillota</taxon>
        <taxon>Tissierellia</taxon>
        <taxon>Tissierellales</taxon>
        <taxon>Peptoniphilaceae</taxon>
        <taxon>Anaerococcus</taxon>
    </lineage>
</organism>
<sequence>DPSNLTDEEKGKVEDAVKKANPNLPEGSKVTVGNDGTVTVTDKDGKELGKLTPDKTVKKTGESTSVDKKALEAEAAKKDTTKASDKYKNADQDKKDAYDKALADAKKVLEDPNASQDDVNKAKKALEEAEKALNGKASKDADKISPNLPGNTKVGNKDKLTDEEKSKIADKIKEANKDKFPVGTNISVDDKGNVTITYPDGSKDIIPAEKLVSEKSKASTPAENTNAENNPAVNPGKIVVDDKNNLTNKEKSKIADKVKKVNPKASKIEVANDGSVTITYPDGSTNKIAGKDLVTEKAKGQGTRKAQVKANADNDLHKVKYVNQSTNVKTGIESQAGIIATLLASVGGLFASKKRKNK</sequence>